<evidence type="ECO:0000256" key="5">
    <source>
        <dbReference type="SAM" id="Phobius"/>
    </source>
</evidence>
<dbReference type="AlphaFoldDB" id="A0A2K2UF69"/>
<name>A0A2K2UF69_9ACTN</name>
<dbReference type="RefSeq" id="WP_103264183.1">
    <property type="nucleotide sequence ID" value="NZ_CABMLE010000001.1"/>
</dbReference>
<keyword evidence="4 5" id="KW-0472">Membrane</keyword>
<organism evidence="6 7">
    <name type="scientific">Enteroscipio rubneri</name>
    <dbReference type="NCBI Taxonomy" id="2070686"/>
    <lineage>
        <taxon>Bacteria</taxon>
        <taxon>Bacillati</taxon>
        <taxon>Actinomycetota</taxon>
        <taxon>Coriobacteriia</taxon>
        <taxon>Eggerthellales</taxon>
        <taxon>Eggerthellaceae</taxon>
        <taxon>Enteroscipio</taxon>
    </lineage>
</organism>
<feature type="transmembrane region" description="Helical" evidence="5">
    <location>
        <begin position="21"/>
        <end position="54"/>
    </location>
</feature>
<reference evidence="7" key="1">
    <citation type="submission" date="2018-01" db="EMBL/GenBank/DDBJ databases">
        <title>Rubneribacter badeniensis gen. nov., sp. nov., and Colonibacter rubneri, gen. nov., sp. nov., WGS of new members of the Eggerthellaceae.</title>
        <authorList>
            <person name="Danylec N."/>
            <person name="Stoll D.A."/>
            <person name="Doetsch A."/>
            <person name="Kulling S.E."/>
            <person name="Huch M."/>
        </authorList>
    </citation>
    <scope>NUCLEOTIDE SEQUENCE [LARGE SCALE GENOMIC DNA]</scope>
    <source>
        <strain evidence="7">ResAG-96</strain>
    </source>
</reference>
<evidence type="ECO:0000256" key="1">
    <source>
        <dbReference type="ARBA" id="ARBA00004141"/>
    </source>
</evidence>
<evidence type="ECO:0000256" key="3">
    <source>
        <dbReference type="ARBA" id="ARBA00022989"/>
    </source>
</evidence>
<keyword evidence="7" id="KW-1185">Reference proteome</keyword>
<keyword evidence="2 5" id="KW-0812">Transmembrane</keyword>
<dbReference type="GO" id="GO:0005886">
    <property type="term" value="C:plasma membrane"/>
    <property type="evidence" value="ECO:0007669"/>
    <property type="project" value="UniProtKB-ARBA"/>
</dbReference>
<feature type="transmembrane region" description="Helical" evidence="5">
    <location>
        <begin position="66"/>
        <end position="86"/>
    </location>
</feature>
<accession>A0A2K2UF69</accession>
<evidence type="ECO:0000313" key="6">
    <source>
        <dbReference type="EMBL" id="PNV68858.1"/>
    </source>
</evidence>
<feature type="transmembrane region" description="Helical" evidence="5">
    <location>
        <begin position="98"/>
        <end position="120"/>
    </location>
</feature>
<dbReference type="OrthoDB" id="3173271at2"/>
<protein>
    <recommendedName>
        <fullName evidence="8">Energy-coupling factor transporter transmembrane protein EcfT</fullName>
    </recommendedName>
</protein>
<dbReference type="InterPro" id="IPR003339">
    <property type="entry name" value="ABC/ECF_trnsptr_transmembrane"/>
</dbReference>
<comment type="caution">
    <text evidence="6">The sequence shown here is derived from an EMBL/GenBank/DDBJ whole genome shotgun (WGS) entry which is preliminary data.</text>
</comment>
<gene>
    <name evidence="6" type="ORF">C2L71_02510</name>
</gene>
<evidence type="ECO:0000256" key="4">
    <source>
        <dbReference type="ARBA" id="ARBA00023136"/>
    </source>
</evidence>
<sequence length="296" mass="32212">MRQRRVDAGPTAFDAFHPMVSLCYVTAALVFCMAAMQPVYLLISFAGAFAYGIVLRGPRTAVRSLAWQLPLVVVVALANPLFSASGSTELFRIGSRAFYLESFAFGSCMGLMLATVFTLFSNASRVLSSDKIMALFGGFAPTIGLMLSMTMRLVPQFVRRGSDIDAVQRACTAARPACAEKGGTRRGYLRSASVLMGWSMEDSLETAAAMKAKGWGAGSRRTTYRRFRFRRLDALALAWGGALVLVSVAAAVAACGQFRFYPIIEGVAPWWSYLPYAAFVALPLAMSAKERARWRP</sequence>
<comment type="subcellular location">
    <subcellularLocation>
        <location evidence="1">Membrane</location>
        <topology evidence="1">Multi-pass membrane protein</topology>
    </subcellularLocation>
</comment>
<dbReference type="CDD" id="cd16914">
    <property type="entry name" value="EcfT"/>
    <property type="match status" value="1"/>
</dbReference>
<proteinExistence type="predicted"/>
<evidence type="ECO:0000256" key="2">
    <source>
        <dbReference type="ARBA" id="ARBA00022692"/>
    </source>
</evidence>
<dbReference type="EMBL" id="PPEK01000001">
    <property type="protein sequence ID" value="PNV68858.1"/>
    <property type="molecule type" value="Genomic_DNA"/>
</dbReference>
<feature type="transmembrane region" description="Helical" evidence="5">
    <location>
        <begin position="270"/>
        <end position="288"/>
    </location>
</feature>
<evidence type="ECO:0000313" key="7">
    <source>
        <dbReference type="Proteomes" id="UP000236197"/>
    </source>
</evidence>
<evidence type="ECO:0008006" key="8">
    <source>
        <dbReference type="Google" id="ProtNLM"/>
    </source>
</evidence>
<feature type="transmembrane region" description="Helical" evidence="5">
    <location>
        <begin position="132"/>
        <end position="154"/>
    </location>
</feature>
<feature type="transmembrane region" description="Helical" evidence="5">
    <location>
        <begin position="234"/>
        <end position="264"/>
    </location>
</feature>
<dbReference type="Proteomes" id="UP000236197">
    <property type="component" value="Unassembled WGS sequence"/>
</dbReference>
<keyword evidence="3 5" id="KW-1133">Transmembrane helix</keyword>